<dbReference type="Pfam" id="PF03665">
    <property type="entry name" value="UPF0172"/>
    <property type="match status" value="1"/>
</dbReference>
<dbReference type="PANTHER" id="PTHR12941:SF10">
    <property type="entry name" value="ER MEMBRANE PROTEIN COMPLEX SUBUNIT 8_9 HOMOLOG"/>
    <property type="match status" value="1"/>
</dbReference>
<dbReference type="PANTHER" id="PTHR12941">
    <property type="entry name" value="ER MEMBRANE PROTEIN COMPLEX"/>
    <property type="match status" value="1"/>
</dbReference>
<dbReference type="InterPro" id="IPR005366">
    <property type="entry name" value="EMC8/9"/>
</dbReference>
<dbReference type="GO" id="GO:0072546">
    <property type="term" value="C:EMC complex"/>
    <property type="evidence" value="ECO:0007669"/>
    <property type="project" value="InterPro"/>
</dbReference>
<sequence>MGEVTFNTSAYAKIILHAVKYSHCAVNGILLADGSKIKDGSKSPDLDIVNAMPLFHHSHNLSPMAEVALTQIENLAQTENYVIAGYYAACENFNDNTVEKCPGQKIAEKIAEYFPSALFVVVENKKLVKHLTSPAIKIHRYNDGKWKLQDNNKVSFDTPFVLETVSHLLEWEGYKDLVDFDNYLDDMTQDWSNVAIEKVVEKIDAVNRDSGE</sequence>
<comment type="caution">
    <text evidence="3">The sequence shown here is derived from an EMBL/GenBank/DDBJ whole genome shotgun (WGS) entry which is preliminary data.</text>
</comment>
<protein>
    <recommendedName>
        <fullName evidence="2">MPN domain-containing protein</fullName>
    </recommendedName>
</protein>
<dbReference type="EMBL" id="CAVLEF010000006">
    <property type="protein sequence ID" value="CAK1544869.1"/>
    <property type="molecule type" value="Genomic_DNA"/>
</dbReference>
<dbReference type="InterPro" id="IPR037518">
    <property type="entry name" value="MPN"/>
</dbReference>
<evidence type="ECO:0000313" key="3">
    <source>
        <dbReference type="EMBL" id="CAK1544869.1"/>
    </source>
</evidence>
<dbReference type="Proteomes" id="UP001497472">
    <property type="component" value="Unassembled WGS sequence"/>
</dbReference>
<accession>A0AAV1J8U5</accession>
<proteinExistence type="inferred from homology"/>
<feature type="domain" description="MPN" evidence="2">
    <location>
        <begin position="4"/>
        <end position="147"/>
    </location>
</feature>
<evidence type="ECO:0000313" key="4">
    <source>
        <dbReference type="Proteomes" id="UP001497472"/>
    </source>
</evidence>
<gene>
    <name evidence="3" type="ORF">LNINA_LOCUS4578</name>
</gene>
<name>A0AAV1J8U5_9NEOP</name>
<dbReference type="PROSITE" id="PS50249">
    <property type="entry name" value="MPN"/>
    <property type="match status" value="1"/>
</dbReference>
<dbReference type="CDD" id="cd08060">
    <property type="entry name" value="MPN_UPF0172"/>
    <property type="match status" value="1"/>
</dbReference>
<evidence type="ECO:0000259" key="2">
    <source>
        <dbReference type="PROSITE" id="PS50249"/>
    </source>
</evidence>
<keyword evidence="4" id="KW-1185">Reference proteome</keyword>
<evidence type="ECO:0000256" key="1">
    <source>
        <dbReference type="ARBA" id="ARBA00007461"/>
    </source>
</evidence>
<organism evidence="3 4">
    <name type="scientific">Leptosia nina</name>
    <dbReference type="NCBI Taxonomy" id="320188"/>
    <lineage>
        <taxon>Eukaryota</taxon>
        <taxon>Metazoa</taxon>
        <taxon>Ecdysozoa</taxon>
        <taxon>Arthropoda</taxon>
        <taxon>Hexapoda</taxon>
        <taxon>Insecta</taxon>
        <taxon>Pterygota</taxon>
        <taxon>Neoptera</taxon>
        <taxon>Endopterygota</taxon>
        <taxon>Lepidoptera</taxon>
        <taxon>Glossata</taxon>
        <taxon>Ditrysia</taxon>
        <taxon>Papilionoidea</taxon>
        <taxon>Pieridae</taxon>
        <taxon>Pierinae</taxon>
        <taxon>Leptosia</taxon>
    </lineage>
</organism>
<dbReference type="AlphaFoldDB" id="A0AAV1J8U5"/>
<comment type="similarity">
    <text evidence="1">Belongs to the EMC8/EMC9 family.</text>
</comment>
<reference evidence="3 4" key="1">
    <citation type="submission" date="2023-11" db="EMBL/GenBank/DDBJ databases">
        <authorList>
            <person name="Okamura Y."/>
        </authorList>
    </citation>
    <scope>NUCLEOTIDE SEQUENCE [LARGE SCALE GENOMIC DNA]</scope>
</reference>